<evidence type="ECO:0000256" key="6">
    <source>
        <dbReference type="ARBA" id="ARBA00022989"/>
    </source>
</evidence>
<dbReference type="InterPro" id="IPR005170">
    <property type="entry name" value="Transptr-assoc_dom"/>
</dbReference>
<keyword evidence="6 10" id="KW-1133">Transmembrane helix</keyword>
<feature type="transmembrane region" description="Helical" evidence="11">
    <location>
        <begin position="60"/>
        <end position="84"/>
    </location>
</feature>
<keyword evidence="8 10" id="KW-0472">Membrane</keyword>
<evidence type="ECO:0000256" key="3">
    <source>
        <dbReference type="ARBA" id="ARBA00022475"/>
    </source>
</evidence>
<dbReference type="RefSeq" id="WP_096569607.1">
    <property type="nucleotide sequence ID" value="NZ_BJCE01000097.1"/>
</dbReference>
<reference evidence="15" key="1">
    <citation type="submission" date="2019-02" db="EMBL/GenBank/DDBJ databases">
        <title>Draft genome sequence of Sphaerospermopsis reniformis NIES-1949.</title>
        <authorList>
            <person name="Yamaguchi H."/>
            <person name="Suzuki S."/>
            <person name="Kawachi M."/>
        </authorList>
    </citation>
    <scope>NUCLEOTIDE SEQUENCE [LARGE SCALE GENOMIC DNA]</scope>
    <source>
        <strain evidence="15">NIES-1949</strain>
    </source>
</reference>
<dbReference type="InterPro" id="IPR002550">
    <property type="entry name" value="CNNM"/>
</dbReference>
<comment type="similarity">
    <text evidence="2">Belongs to the UPF0053 family.</text>
</comment>
<feature type="domain" description="CBS" evidence="12">
    <location>
        <begin position="220"/>
        <end position="281"/>
    </location>
</feature>
<dbReference type="FunFam" id="3.30.465.10:FF:000023">
    <property type="entry name" value="Magnesium and cobalt transporter"/>
    <property type="match status" value="1"/>
</dbReference>
<dbReference type="Gene3D" id="3.30.465.10">
    <property type="match status" value="1"/>
</dbReference>
<dbReference type="EMBL" id="BJCE01000097">
    <property type="protein sequence ID" value="GCL37787.1"/>
    <property type="molecule type" value="Genomic_DNA"/>
</dbReference>
<evidence type="ECO:0000259" key="13">
    <source>
        <dbReference type="PROSITE" id="PS51846"/>
    </source>
</evidence>
<dbReference type="SUPFAM" id="SSF54631">
    <property type="entry name" value="CBS-domain pair"/>
    <property type="match status" value="1"/>
</dbReference>
<evidence type="ECO:0000259" key="12">
    <source>
        <dbReference type="PROSITE" id="PS51371"/>
    </source>
</evidence>
<keyword evidence="15" id="KW-1185">Reference proteome</keyword>
<dbReference type="PROSITE" id="PS51846">
    <property type="entry name" value="CNNM"/>
    <property type="match status" value="1"/>
</dbReference>
<dbReference type="PANTHER" id="PTHR43099">
    <property type="entry name" value="UPF0053 PROTEIN YRKA"/>
    <property type="match status" value="1"/>
</dbReference>
<evidence type="ECO:0000256" key="4">
    <source>
        <dbReference type="ARBA" id="ARBA00022692"/>
    </source>
</evidence>
<evidence type="ECO:0000256" key="2">
    <source>
        <dbReference type="ARBA" id="ARBA00006337"/>
    </source>
</evidence>
<evidence type="ECO:0000313" key="14">
    <source>
        <dbReference type="EMBL" id="GCL37787.1"/>
    </source>
</evidence>
<organism evidence="14 15">
    <name type="scientific">Sphaerospermopsis reniformis</name>
    <dbReference type="NCBI Taxonomy" id="531300"/>
    <lineage>
        <taxon>Bacteria</taxon>
        <taxon>Bacillati</taxon>
        <taxon>Cyanobacteriota</taxon>
        <taxon>Cyanophyceae</taxon>
        <taxon>Nostocales</taxon>
        <taxon>Aphanizomenonaceae</taxon>
        <taxon>Sphaerospermopsis</taxon>
    </lineage>
</organism>
<evidence type="ECO:0008006" key="16">
    <source>
        <dbReference type="Google" id="ProtNLM"/>
    </source>
</evidence>
<dbReference type="InterPro" id="IPR044751">
    <property type="entry name" value="Ion_transp-like_CBS"/>
</dbReference>
<dbReference type="Pfam" id="PF00571">
    <property type="entry name" value="CBS"/>
    <property type="match status" value="2"/>
</dbReference>
<accession>A0A479ZZ34</accession>
<dbReference type="SMART" id="SM01091">
    <property type="entry name" value="CorC_HlyC"/>
    <property type="match status" value="1"/>
</dbReference>
<evidence type="ECO:0000256" key="1">
    <source>
        <dbReference type="ARBA" id="ARBA00004651"/>
    </source>
</evidence>
<dbReference type="GO" id="GO:0050660">
    <property type="term" value="F:flavin adenine dinucleotide binding"/>
    <property type="evidence" value="ECO:0007669"/>
    <property type="project" value="InterPro"/>
</dbReference>
<protein>
    <recommendedName>
        <fullName evidence="16">Hemolysin</fullName>
    </recommendedName>
</protein>
<comment type="caution">
    <text evidence="14">The sequence shown here is derived from an EMBL/GenBank/DDBJ whole genome shotgun (WGS) entry which is preliminary data.</text>
</comment>
<evidence type="ECO:0000256" key="9">
    <source>
        <dbReference type="PROSITE-ProRule" id="PRU00703"/>
    </source>
</evidence>
<dbReference type="InterPro" id="IPR016169">
    <property type="entry name" value="FAD-bd_PCMH_sub2"/>
</dbReference>
<dbReference type="GO" id="GO:0005886">
    <property type="term" value="C:plasma membrane"/>
    <property type="evidence" value="ECO:0007669"/>
    <property type="project" value="UniProtKB-SubCell"/>
</dbReference>
<dbReference type="InterPro" id="IPR036318">
    <property type="entry name" value="FAD-bd_PCMH-like_sf"/>
</dbReference>
<keyword evidence="5" id="KW-0677">Repeat</keyword>
<name>A0A479ZZ34_9CYAN</name>
<feature type="domain" description="CNNM transmembrane" evidence="13">
    <location>
        <begin position="1"/>
        <end position="201"/>
    </location>
</feature>
<dbReference type="InterPro" id="IPR000644">
    <property type="entry name" value="CBS_dom"/>
</dbReference>
<evidence type="ECO:0000256" key="11">
    <source>
        <dbReference type="SAM" id="Phobius"/>
    </source>
</evidence>
<dbReference type="Proteomes" id="UP000300142">
    <property type="component" value="Unassembled WGS sequence"/>
</dbReference>
<dbReference type="SUPFAM" id="SSF56176">
    <property type="entry name" value="FAD-binding/transporter-associated domain-like"/>
    <property type="match status" value="1"/>
</dbReference>
<evidence type="ECO:0000313" key="15">
    <source>
        <dbReference type="Proteomes" id="UP000300142"/>
    </source>
</evidence>
<comment type="subcellular location">
    <subcellularLocation>
        <location evidence="1">Cell membrane</location>
        <topology evidence="1">Multi-pass membrane protein</topology>
    </subcellularLocation>
</comment>
<dbReference type="CDD" id="cd04590">
    <property type="entry name" value="CBS_pair_CorC_HlyC_assoc"/>
    <property type="match status" value="1"/>
</dbReference>
<proteinExistence type="inferred from homology"/>
<dbReference type="AlphaFoldDB" id="A0A479ZZ34"/>
<dbReference type="InterPro" id="IPR051676">
    <property type="entry name" value="UPF0053_domain"/>
</dbReference>
<feature type="transmembrane region" description="Helical" evidence="11">
    <location>
        <begin position="6"/>
        <end position="29"/>
    </location>
</feature>
<evidence type="ECO:0000256" key="8">
    <source>
        <dbReference type="ARBA" id="ARBA00023136"/>
    </source>
</evidence>
<evidence type="ECO:0000256" key="10">
    <source>
        <dbReference type="PROSITE-ProRule" id="PRU01193"/>
    </source>
</evidence>
<sequence>MSSITIEILIILALILANGVFSMSEMAIVSARKVRLQQLANQGNLNAQAALQLAESPNHFLSLVQVGITLINILNGVFGGATIAQRLERYVQLVPFLADYSQPIAFGVVVLVITYLSLIVGELVPKRLALNNPEKIASSVALPMRALAALASPVVYLLSVSTETVLRILGVRPSQEPQVTEEEIKILIEQGTEAGTFEEAEQDMVERVFRLGDRPVSSLMTPRPDIVWLDLEDSPEENRHKMSESAYSRYPVCQEGLDHVLGVIPVTDLLARSLRHEPFDLTIGLRQPIFVPESTKGLKVLELFKQTATHIALVVDEYGVIQGLVTLNDIMSEIVGDVPAQPGQEEPQAVQREDGSWLVDGMLPVEEFFELFDIEELAIEERGNFQTLGGLVITHLGRIPAAADYFEWENMRIEVMDMDGNRVDKVLVIPKEKGNG</sequence>
<dbReference type="PROSITE" id="PS51371">
    <property type="entry name" value="CBS"/>
    <property type="match status" value="2"/>
</dbReference>
<feature type="transmembrane region" description="Helical" evidence="11">
    <location>
        <begin position="104"/>
        <end position="124"/>
    </location>
</feature>
<keyword evidence="3" id="KW-1003">Cell membrane</keyword>
<keyword evidence="7 9" id="KW-0129">CBS domain</keyword>
<evidence type="ECO:0000256" key="5">
    <source>
        <dbReference type="ARBA" id="ARBA00022737"/>
    </source>
</evidence>
<keyword evidence="4 10" id="KW-0812">Transmembrane</keyword>
<dbReference type="PANTHER" id="PTHR43099:SF5">
    <property type="entry name" value="HLYC_CORC FAMILY TRANSPORTER"/>
    <property type="match status" value="1"/>
</dbReference>
<feature type="domain" description="CBS" evidence="12">
    <location>
        <begin position="284"/>
        <end position="346"/>
    </location>
</feature>
<evidence type="ECO:0000256" key="7">
    <source>
        <dbReference type="ARBA" id="ARBA00023122"/>
    </source>
</evidence>
<dbReference type="Pfam" id="PF01595">
    <property type="entry name" value="CNNM"/>
    <property type="match status" value="1"/>
</dbReference>
<dbReference type="InterPro" id="IPR046342">
    <property type="entry name" value="CBS_dom_sf"/>
</dbReference>
<gene>
    <name evidence="14" type="ORF">SR1949_28990</name>
</gene>
<dbReference type="Pfam" id="PF03471">
    <property type="entry name" value="CorC_HlyC"/>
    <property type="match status" value="1"/>
</dbReference>
<dbReference type="Gene3D" id="3.10.580.10">
    <property type="entry name" value="CBS-domain"/>
    <property type="match status" value="1"/>
</dbReference>